<dbReference type="Pfam" id="PF00230">
    <property type="entry name" value="MIP"/>
    <property type="match status" value="1"/>
</dbReference>
<evidence type="ECO:0000256" key="2">
    <source>
        <dbReference type="ARBA" id="ARBA00022448"/>
    </source>
</evidence>
<evidence type="ECO:0000256" key="7">
    <source>
        <dbReference type="SAM" id="MobiDB-lite"/>
    </source>
</evidence>
<gene>
    <name evidence="9" type="ORF">Mco01_10940</name>
</gene>
<sequence>MTPGPARRAFAEFLGTGLLVAVVIGSGVMAVRLSPDVGVQLLANSAATAAALPVIITLVGPASGAHLNPVVSLADWLLGRRDRTGLTAREVVAYLAAQVAGGIAGAVLANLMFALPPVTASTHDRSGLPLWLGEVVATAGLVALIIALARQGRAHLAPPLVGAYIGAAYWFTSSTSFANPAVTIARGFSDTFAGIAPDSVPAFVAAQLLGALVGVALAVTLYPTSGRPAAADARQDDRDHDVVVPHSP</sequence>
<feature type="transmembrane region" description="Helical" evidence="8">
    <location>
        <begin position="51"/>
        <end position="79"/>
    </location>
</feature>
<evidence type="ECO:0000256" key="6">
    <source>
        <dbReference type="RuleBase" id="RU000477"/>
    </source>
</evidence>
<evidence type="ECO:0000313" key="10">
    <source>
        <dbReference type="Proteomes" id="UP000603904"/>
    </source>
</evidence>
<dbReference type="InterPro" id="IPR000425">
    <property type="entry name" value="MIP"/>
</dbReference>
<comment type="subcellular location">
    <subcellularLocation>
        <location evidence="1">Membrane</location>
        <topology evidence="1">Multi-pass membrane protein</topology>
    </subcellularLocation>
</comment>
<feature type="transmembrane region" description="Helical" evidence="8">
    <location>
        <begin position="91"/>
        <end position="116"/>
    </location>
</feature>
<dbReference type="Gene3D" id="1.20.1080.10">
    <property type="entry name" value="Glycerol uptake facilitator protein"/>
    <property type="match status" value="2"/>
</dbReference>
<comment type="caution">
    <text evidence="9">The sequence shown here is derived from an EMBL/GenBank/DDBJ whole genome shotgun (WGS) entry which is preliminary data.</text>
</comment>
<evidence type="ECO:0000256" key="5">
    <source>
        <dbReference type="ARBA" id="ARBA00023136"/>
    </source>
</evidence>
<dbReference type="PRINTS" id="PR00783">
    <property type="entry name" value="MINTRINSICP"/>
</dbReference>
<dbReference type="EMBL" id="BOOC01000003">
    <property type="protein sequence ID" value="GIH38094.1"/>
    <property type="molecule type" value="Genomic_DNA"/>
</dbReference>
<feature type="transmembrane region" description="Helical" evidence="8">
    <location>
        <begin position="202"/>
        <end position="222"/>
    </location>
</feature>
<keyword evidence="3 6" id="KW-0812">Transmembrane</keyword>
<dbReference type="SUPFAM" id="SSF81338">
    <property type="entry name" value="Aquaporin-like"/>
    <property type="match status" value="1"/>
</dbReference>
<reference evidence="9 10" key="1">
    <citation type="submission" date="2021-01" db="EMBL/GenBank/DDBJ databases">
        <title>Whole genome shotgun sequence of Microbispora corallina NBRC 16416.</title>
        <authorList>
            <person name="Komaki H."/>
            <person name="Tamura T."/>
        </authorList>
    </citation>
    <scope>NUCLEOTIDE SEQUENCE [LARGE SCALE GENOMIC DNA]</scope>
    <source>
        <strain evidence="9 10">NBRC 16416</strain>
    </source>
</reference>
<evidence type="ECO:0000256" key="3">
    <source>
        <dbReference type="ARBA" id="ARBA00022692"/>
    </source>
</evidence>
<keyword evidence="4 8" id="KW-1133">Transmembrane helix</keyword>
<evidence type="ECO:0000256" key="8">
    <source>
        <dbReference type="SAM" id="Phobius"/>
    </source>
</evidence>
<dbReference type="InterPro" id="IPR034294">
    <property type="entry name" value="Aquaporin_transptr"/>
</dbReference>
<comment type="similarity">
    <text evidence="6">Belongs to the MIP/aquaporin (TC 1.A.8) family.</text>
</comment>
<dbReference type="RefSeq" id="WP_204055762.1">
    <property type="nucleotide sequence ID" value="NZ_BAAAGP010000003.1"/>
</dbReference>
<evidence type="ECO:0000313" key="9">
    <source>
        <dbReference type="EMBL" id="GIH38094.1"/>
    </source>
</evidence>
<evidence type="ECO:0000256" key="4">
    <source>
        <dbReference type="ARBA" id="ARBA00022989"/>
    </source>
</evidence>
<proteinExistence type="inferred from homology"/>
<feature type="compositionally biased region" description="Basic and acidic residues" evidence="7">
    <location>
        <begin position="233"/>
        <end position="248"/>
    </location>
</feature>
<dbReference type="PANTHER" id="PTHR45724">
    <property type="entry name" value="AQUAPORIN NIP2-1"/>
    <property type="match status" value="1"/>
</dbReference>
<name>A0ABQ4FTE9_9ACTN</name>
<dbReference type="Proteomes" id="UP000603904">
    <property type="component" value="Unassembled WGS sequence"/>
</dbReference>
<feature type="transmembrane region" description="Helical" evidence="8">
    <location>
        <begin position="128"/>
        <end position="149"/>
    </location>
</feature>
<dbReference type="PANTHER" id="PTHR45724:SF13">
    <property type="entry name" value="AQUAPORIN NIP1-1-RELATED"/>
    <property type="match status" value="1"/>
</dbReference>
<protein>
    <submittedName>
        <fullName evidence="9">Transport protein</fullName>
    </submittedName>
</protein>
<keyword evidence="5 8" id="KW-0472">Membrane</keyword>
<feature type="transmembrane region" description="Helical" evidence="8">
    <location>
        <begin position="161"/>
        <end position="182"/>
    </location>
</feature>
<organism evidence="9 10">
    <name type="scientific">Microbispora corallina</name>
    <dbReference type="NCBI Taxonomy" id="83302"/>
    <lineage>
        <taxon>Bacteria</taxon>
        <taxon>Bacillati</taxon>
        <taxon>Actinomycetota</taxon>
        <taxon>Actinomycetes</taxon>
        <taxon>Streptosporangiales</taxon>
        <taxon>Streptosporangiaceae</taxon>
        <taxon>Microbispora</taxon>
    </lineage>
</organism>
<dbReference type="InterPro" id="IPR023271">
    <property type="entry name" value="Aquaporin-like"/>
</dbReference>
<feature type="region of interest" description="Disordered" evidence="7">
    <location>
        <begin position="227"/>
        <end position="248"/>
    </location>
</feature>
<feature type="transmembrane region" description="Helical" evidence="8">
    <location>
        <begin position="12"/>
        <end position="31"/>
    </location>
</feature>
<keyword evidence="2 6" id="KW-0813">Transport</keyword>
<evidence type="ECO:0000256" key="1">
    <source>
        <dbReference type="ARBA" id="ARBA00004141"/>
    </source>
</evidence>
<accession>A0ABQ4FTE9</accession>
<keyword evidence="10" id="KW-1185">Reference proteome</keyword>